<proteinExistence type="predicted"/>
<dbReference type="OrthoDB" id="9255864at2"/>
<evidence type="ECO:0000256" key="1">
    <source>
        <dbReference type="SAM" id="MobiDB-lite"/>
    </source>
</evidence>
<evidence type="ECO:0000313" key="3">
    <source>
        <dbReference type="Proteomes" id="UP000254258"/>
    </source>
</evidence>
<dbReference type="Proteomes" id="UP000254258">
    <property type="component" value="Unassembled WGS sequence"/>
</dbReference>
<dbReference type="RefSeq" id="WP_115496548.1">
    <property type="nucleotide sequence ID" value="NZ_QRBE01000010.1"/>
</dbReference>
<sequence length="474" mass="52436">MEDKKRAHSGSPSKYERPKKLQPQVQPSLPVAPLVTRGRAFTGGIEALARGGSNTSVFTKLDIPYKKSNDDPASIKRYGTFSTREWISEGRLPWTQGLFSGNPGATYTTAYYGDSKTHINKLVPSAISLRRATVESQAIKYLADDTYAVKEGKRVKAGSPSENTEHWGGLALGSFLEDVTGSRALNIHHVGSALRASVMAAKWKMKSGGVDPQPNFGKDLLESFPQLGKAEWSNNEKYGASKLREKLDRLSDVDNTPGKQEAVNIFNSHVGLAGSIPTAHVQARKQAKARFEAKFKELEGKDASALGEWWKGKTGELEAAKNPDNLSVRLNLRDEYLQRKMDRHAIVNYPGPRGIAKHMFKAQGVDKSDPDAYRAAKRTFVDKTLRDAGLAAQADKAQRKWAHKDKFAQKLGAIHDIARNEHLPLDQRQQALSKLGSWWEKKATTTDLTKLDASQHKALRREYVAKRNLKGNGA</sequence>
<evidence type="ECO:0000313" key="2">
    <source>
        <dbReference type="EMBL" id="RDS79917.1"/>
    </source>
</evidence>
<name>A0A370WV79_9GAMM</name>
<dbReference type="AlphaFoldDB" id="A0A370WV79"/>
<accession>A0A370WV79</accession>
<gene>
    <name evidence="2" type="ORF">DWU98_15880</name>
</gene>
<reference evidence="2 3" key="1">
    <citation type="submission" date="2018-07" db="EMBL/GenBank/DDBJ databases">
        <title>Dyella monticola sp. nov. and Dyella psychrodurans sp. nov. isolated from monsoon evergreen broad-leaved forest soil of Dinghu Mountain, China.</title>
        <authorList>
            <person name="Gao Z."/>
            <person name="Qiu L."/>
        </authorList>
    </citation>
    <scope>NUCLEOTIDE SEQUENCE [LARGE SCALE GENOMIC DNA]</scope>
    <source>
        <strain evidence="2 3">4G-K06</strain>
    </source>
</reference>
<protein>
    <submittedName>
        <fullName evidence="2">Uncharacterized protein</fullName>
    </submittedName>
</protein>
<dbReference type="EMBL" id="QRBE01000010">
    <property type="protein sequence ID" value="RDS79917.1"/>
    <property type="molecule type" value="Genomic_DNA"/>
</dbReference>
<keyword evidence="3" id="KW-1185">Reference proteome</keyword>
<feature type="region of interest" description="Disordered" evidence="1">
    <location>
        <begin position="1"/>
        <end position="29"/>
    </location>
</feature>
<organism evidence="2 3">
    <name type="scientific">Dyella monticola</name>
    <dbReference type="NCBI Taxonomy" id="1927958"/>
    <lineage>
        <taxon>Bacteria</taxon>
        <taxon>Pseudomonadati</taxon>
        <taxon>Pseudomonadota</taxon>
        <taxon>Gammaproteobacteria</taxon>
        <taxon>Lysobacterales</taxon>
        <taxon>Rhodanobacteraceae</taxon>
        <taxon>Dyella</taxon>
    </lineage>
</organism>
<comment type="caution">
    <text evidence="2">The sequence shown here is derived from an EMBL/GenBank/DDBJ whole genome shotgun (WGS) entry which is preliminary data.</text>
</comment>